<dbReference type="PANTHER" id="PTHR13593:SF24">
    <property type="entry name" value="PI-PLC X DOMAIN-CONTAINING PROTEIN 1"/>
    <property type="match status" value="1"/>
</dbReference>
<dbReference type="Ensembl" id="ENSATET00000005351.3">
    <property type="protein sequence ID" value="ENSATEP00000005261.2"/>
    <property type="gene ID" value="ENSATEG00000025267.2"/>
</dbReference>
<dbReference type="PANTHER" id="PTHR13593">
    <property type="match status" value="1"/>
</dbReference>
<dbReference type="GO" id="GO:0006629">
    <property type="term" value="P:lipid metabolic process"/>
    <property type="evidence" value="ECO:0007669"/>
    <property type="project" value="InterPro"/>
</dbReference>
<organism evidence="2 3">
    <name type="scientific">Anabas testudineus</name>
    <name type="common">Climbing perch</name>
    <name type="synonym">Anthias testudineus</name>
    <dbReference type="NCBI Taxonomy" id="64144"/>
    <lineage>
        <taxon>Eukaryota</taxon>
        <taxon>Metazoa</taxon>
        <taxon>Chordata</taxon>
        <taxon>Craniata</taxon>
        <taxon>Vertebrata</taxon>
        <taxon>Euteleostomi</taxon>
        <taxon>Actinopterygii</taxon>
        <taxon>Neopterygii</taxon>
        <taxon>Teleostei</taxon>
        <taxon>Neoteleostei</taxon>
        <taxon>Acanthomorphata</taxon>
        <taxon>Anabantaria</taxon>
        <taxon>Anabantiformes</taxon>
        <taxon>Anabantoidei</taxon>
        <taxon>Anabantidae</taxon>
        <taxon>Anabas</taxon>
    </lineage>
</organism>
<dbReference type="PROSITE" id="PS50007">
    <property type="entry name" value="PIPLC_X_DOMAIN"/>
    <property type="match status" value="1"/>
</dbReference>
<dbReference type="SUPFAM" id="SSF51695">
    <property type="entry name" value="PLC-like phosphodiesterases"/>
    <property type="match status" value="1"/>
</dbReference>
<name>A0A3Q1IM22_ANATE</name>
<dbReference type="Pfam" id="PF00388">
    <property type="entry name" value="PI-PLC-X"/>
    <property type="match status" value="1"/>
</dbReference>
<dbReference type="SMART" id="SM00148">
    <property type="entry name" value="PLCXc"/>
    <property type="match status" value="1"/>
</dbReference>
<dbReference type="InterPro" id="IPR017946">
    <property type="entry name" value="PLC-like_Pdiesterase_TIM-brl"/>
</dbReference>
<reference evidence="2" key="1">
    <citation type="submission" date="2021-04" db="EMBL/GenBank/DDBJ databases">
        <authorList>
            <consortium name="Wellcome Sanger Institute Data Sharing"/>
        </authorList>
    </citation>
    <scope>NUCLEOTIDE SEQUENCE [LARGE SCALE GENOMIC DNA]</scope>
</reference>
<reference evidence="2" key="2">
    <citation type="submission" date="2025-08" db="UniProtKB">
        <authorList>
            <consortium name="Ensembl"/>
        </authorList>
    </citation>
    <scope>IDENTIFICATION</scope>
</reference>
<feature type="domain" description="Phosphatidylinositol-specific phospholipase C X" evidence="1">
    <location>
        <begin position="41"/>
        <end position="212"/>
    </location>
</feature>
<accession>A0A3Q1IM22</accession>
<dbReference type="InterPro" id="IPR000909">
    <property type="entry name" value="PLipase_C_PInositol-sp_X_dom"/>
</dbReference>
<protein>
    <recommendedName>
        <fullName evidence="1">Phosphatidylinositol-specific phospholipase C X domain-containing protein</fullName>
    </recommendedName>
</protein>
<proteinExistence type="predicted"/>
<dbReference type="Gene3D" id="3.20.20.190">
    <property type="entry name" value="Phosphatidylinositol (PI) phosphodiesterase"/>
    <property type="match status" value="1"/>
</dbReference>
<dbReference type="STRING" id="64144.ENSATEP00000005261"/>
<dbReference type="GeneTree" id="ENSGT00940000161625"/>
<dbReference type="AlphaFoldDB" id="A0A3Q1IM22"/>
<evidence type="ECO:0000313" key="2">
    <source>
        <dbReference type="Ensembl" id="ENSATEP00000005261.2"/>
    </source>
</evidence>
<keyword evidence="3" id="KW-1185">Reference proteome</keyword>
<evidence type="ECO:0000259" key="1">
    <source>
        <dbReference type="SMART" id="SM00148"/>
    </source>
</evidence>
<dbReference type="InParanoid" id="A0A3Q1IM22"/>
<dbReference type="OrthoDB" id="1046782at2759"/>
<dbReference type="GO" id="GO:0008081">
    <property type="term" value="F:phosphoric diester hydrolase activity"/>
    <property type="evidence" value="ECO:0007669"/>
    <property type="project" value="InterPro"/>
</dbReference>
<evidence type="ECO:0000313" key="3">
    <source>
        <dbReference type="Proteomes" id="UP000265040"/>
    </source>
</evidence>
<sequence length="337" mass="38843">MGADLDFYYFYAFVEIQMSANGKGKRGVTRYSDWMMQLPPELHNIPLFNLAIPGSHDSMSYDLDSSSSIIEPDSLKKFSRLCCVRKTLLKWAATQEDTITKQLDAGVRYFDLRIARKPHDTNPTRLYFYHGLYTRTDVESVLKMINDWAERHPREIIILALSHFKGFDQKTELHNHLISFIKTLFGTKVVLRGVTPTLRSCWDQGTNVIVSYDYPAIHDSYMWSKISYFYGDSMKIARVESVLSEHHYFARDPTGFFVCGLNLTLPDDARICLYVLRLCDSFANVVRRSLPRLLLWVKQQGSRKPNIVASDLAGREDFVSAVIQYNYYLLLSASIPL</sequence>
<reference evidence="2" key="3">
    <citation type="submission" date="2025-09" db="UniProtKB">
        <authorList>
            <consortium name="Ensembl"/>
        </authorList>
    </citation>
    <scope>IDENTIFICATION</scope>
</reference>
<dbReference type="Proteomes" id="UP000265040">
    <property type="component" value="Chromosome 19"/>
</dbReference>
<dbReference type="InterPro" id="IPR051057">
    <property type="entry name" value="PI-PLC_domain"/>
</dbReference>